<comment type="similarity">
    <text evidence="2">Belongs to the pseudouridine synthase RluA family.</text>
</comment>
<reference evidence="6 7" key="1">
    <citation type="submission" date="2019-08" db="EMBL/GenBank/DDBJ databases">
        <title>In-depth cultivation of the pig gut microbiome towards novel bacterial diversity and tailored functional studies.</title>
        <authorList>
            <person name="Wylensek D."/>
            <person name="Hitch T.C.A."/>
            <person name="Clavel T."/>
        </authorList>
    </citation>
    <scope>NUCLEOTIDE SEQUENCE [LARGE SCALE GENOMIC DNA]</scope>
    <source>
        <strain evidence="6 7">WCA3-601-WT-6H</strain>
    </source>
</reference>
<organism evidence="6 7">
    <name type="scientific">Waltera intestinalis</name>
    <dbReference type="NCBI Taxonomy" id="2606635"/>
    <lineage>
        <taxon>Bacteria</taxon>
        <taxon>Bacillati</taxon>
        <taxon>Bacillota</taxon>
        <taxon>Clostridia</taxon>
        <taxon>Lachnospirales</taxon>
        <taxon>Lachnospiraceae</taxon>
        <taxon>Waltera</taxon>
    </lineage>
</organism>
<evidence type="ECO:0000256" key="2">
    <source>
        <dbReference type="ARBA" id="ARBA00010876"/>
    </source>
</evidence>
<dbReference type="PANTHER" id="PTHR21600:SF44">
    <property type="entry name" value="RIBOSOMAL LARGE SUBUNIT PSEUDOURIDINE SYNTHASE D"/>
    <property type="match status" value="1"/>
</dbReference>
<dbReference type="GO" id="GO:0000455">
    <property type="term" value="P:enzyme-directed rRNA pseudouridine synthesis"/>
    <property type="evidence" value="ECO:0007669"/>
    <property type="project" value="TreeGrafter"/>
</dbReference>
<evidence type="ECO:0000256" key="3">
    <source>
        <dbReference type="ARBA" id="ARBA00031870"/>
    </source>
</evidence>
<dbReference type="InterPro" id="IPR020103">
    <property type="entry name" value="PsdUridine_synth_cat_dom_sf"/>
</dbReference>
<comment type="catalytic activity">
    <reaction evidence="1">
        <text>a uridine in RNA = a pseudouridine in RNA</text>
        <dbReference type="Rhea" id="RHEA:48348"/>
        <dbReference type="Rhea" id="RHEA-COMP:12068"/>
        <dbReference type="Rhea" id="RHEA-COMP:12069"/>
        <dbReference type="ChEBI" id="CHEBI:65314"/>
        <dbReference type="ChEBI" id="CHEBI:65315"/>
    </reaction>
</comment>
<dbReference type="InterPro" id="IPR050188">
    <property type="entry name" value="RluA_PseudoU_synthase"/>
</dbReference>
<dbReference type="EMBL" id="VUMU01000007">
    <property type="protein sequence ID" value="MST58047.1"/>
    <property type="molecule type" value="Genomic_DNA"/>
</dbReference>
<dbReference type="GO" id="GO:0009982">
    <property type="term" value="F:pseudouridine synthase activity"/>
    <property type="evidence" value="ECO:0007669"/>
    <property type="project" value="InterPro"/>
</dbReference>
<dbReference type="SUPFAM" id="SSF55120">
    <property type="entry name" value="Pseudouridine synthase"/>
    <property type="match status" value="1"/>
</dbReference>
<evidence type="ECO:0000256" key="1">
    <source>
        <dbReference type="ARBA" id="ARBA00000073"/>
    </source>
</evidence>
<accession>A0A6L5YK42</accession>
<evidence type="ECO:0000313" key="7">
    <source>
        <dbReference type="Proteomes" id="UP000476055"/>
    </source>
</evidence>
<dbReference type="PANTHER" id="PTHR21600">
    <property type="entry name" value="MITOCHONDRIAL RNA PSEUDOURIDINE SYNTHASE"/>
    <property type="match status" value="1"/>
</dbReference>
<proteinExistence type="inferred from homology"/>
<keyword evidence="7" id="KW-1185">Reference proteome</keyword>
<feature type="domain" description="Pseudouridine synthase RsuA/RluA-like" evidence="5">
    <location>
        <begin position="12"/>
        <end position="175"/>
    </location>
</feature>
<dbReference type="AlphaFoldDB" id="A0A6L5YK42"/>
<evidence type="ECO:0000259" key="5">
    <source>
        <dbReference type="Pfam" id="PF00849"/>
    </source>
</evidence>
<dbReference type="GO" id="GO:0140098">
    <property type="term" value="F:catalytic activity, acting on RNA"/>
    <property type="evidence" value="ECO:0007669"/>
    <property type="project" value="UniProtKB-ARBA"/>
</dbReference>
<gene>
    <name evidence="6" type="ORF">FYJ59_07290</name>
</gene>
<evidence type="ECO:0000256" key="4">
    <source>
        <dbReference type="ARBA" id="ARBA00033164"/>
    </source>
</evidence>
<dbReference type="GO" id="GO:0003723">
    <property type="term" value="F:RNA binding"/>
    <property type="evidence" value="ECO:0007669"/>
    <property type="project" value="InterPro"/>
</dbReference>
<name>A0A6L5YK42_9FIRM</name>
<dbReference type="CDD" id="cd02869">
    <property type="entry name" value="PseudoU_synth_RluA_like"/>
    <property type="match status" value="1"/>
</dbReference>
<evidence type="ECO:0000313" key="6">
    <source>
        <dbReference type="EMBL" id="MST58047.1"/>
    </source>
</evidence>
<protein>
    <recommendedName>
        <fullName evidence="3">RNA pseudouridylate synthase</fullName>
    </recommendedName>
    <alternativeName>
        <fullName evidence="4">RNA-uridine isomerase</fullName>
    </alternativeName>
</protein>
<dbReference type="InterPro" id="IPR006145">
    <property type="entry name" value="PsdUridine_synth_RsuA/RluA"/>
</dbReference>
<dbReference type="Proteomes" id="UP000476055">
    <property type="component" value="Unassembled WGS sequence"/>
</dbReference>
<comment type="caution">
    <text evidence="6">The sequence shown here is derived from an EMBL/GenBank/DDBJ whole genome shotgun (WGS) entry which is preliminary data.</text>
</comment>
<dbReference type="Pfam" id="PF00849">
    <property type="entry name" value="PseudoU_synth_2"/>
    <property type="match status" value="1"/>
</dbReference>
<sequence>MRTEILYEDKSIMVVRKPAGLAVQSAGIGQPDVVSELKSYLAKLPGAGRPGKGEPYLGIVHRLDQPVEGLLVFAKDKKAAAALSKQLTEGALNKHYYAVLCGYPDCPEGDLVDYLRKEGNMAVAVTGREQEFADAKIAALHYRILEEINAPSPLALADVTIGTGRFHQIRVQCAHAGFPLLGDTKYGMAALKEAMPAQKYRGVALCAYSLELVHPISGKKMGFRVVPKNPAFAGFAMEELKKLTENETGISKRG</sequence>
<dbReference type="RefSeq" id="WP_154496155.1">
    <property type="nucleotide sequence ID" value="NZ_VUMU01000007.1"/>
</dbReference>
<dbReference type="Gene3D" id="3.30.2350.10">
    <property type="entry name" value="Pseudouridine synthase"/>
    <property type="match status" value="1"/>
</dbReference>